<proteinExistence type="inferred from homology"/>
<keyword evidence="3" id="KW-0964">Secreted</keyword>
<dbReference type="SUPFAM" id="SSF55399">
    <property type="entry name" value="Subtilisin inhibitor"/>
    <property type="match status" value="1"/>
</dbReference>
<comment type="similarity">
    <text evidence="2">Belongs to the protease inhibitor I16 (SSI) family.</text>
</comment>
<dbReference type="Proteomes" id="UP001597365">
    <property type="component" value="Unassembled WGS sequence"/>
</dbReference>
<evidence type="ECO:0000313" key="10">
    <source>
        <dbReference type="Proteomes" id="UP001597365"/>
    </source>
</evidence>
<protein>
    <submittedName>
        <fullName evidence="9">SSI family serine proteinase inhibitor</fullName>
    </submittedName>
</protein>
<accession>A0ABW4PLC7</accession>
<name>A0ABW4PLC7_9ACTN</name>
<dbReference type="Pfam" id="PF00720">
    <property type="entry name" value="SSI"/>
    <property type="match status" value="1"/>
</dbReference>
<feature type="signal peptide" evidence="7">
    <location>
        <begin position="1"/>
        <end position="24"/>
    </location>
</feature>
<evidence type="ECO:0000256" key="5">
    <source>
        <dbReference type="ARBA" id="ARBA00022900"/>
    </source>
</evidence>
<evidence type="ECO:0000256" key="7">
    <source>
        <dbReference type="SAM" id="SignalP"/>
    </source>
</evidence>
<evidence type="ECO:0000259" key="8">
    <source>
        <dbReference type="Pfam" id="PF00720"/>
    </source>
</evidence>
<keyword evidence="5" id="KW-0722">Serine protease inhibitor</keyword>
<feature type="chain" id="PRO_5047108932" evidence="7">
    <location>
        <begin position="25"/>
        <end position="135"/>
    </location>
</feature>
<sequence>MLPRSRTAAVAAVAALLTIAPASAVRAEAADPAPARGELFLTVSDAAGTWTRGVLLTCPDQGDGPHPRAAAACADIERAGGELRALSGRQHHCTNEHRPVVAEAEGIWRDGSLRWSAEFPNACALTRETGAVFDF</sequence>
<evidence type="ECO:0000313" key="9">
    <source>
        <dbReference type="EMBL" id="MFD1831032.1"/>
    </source>
</evidence>
<comment type="subcellular location">
    <subcellularLocation>
        <location evidence="1">Secreted</location>
    </subcellularLocation>
</comment>
<evidence type="ECO:0000256" key="6">
    <source>
        <dbReference type="ARBA" id="ARBA00023157"/>
    </source>
</evidence>
<gene>
    <name evidence="9" type="ORF">ACFSJS_15305</name>
</gene>
<evidence type="ECO:0000256" key="2">
    <source>
        <dbReference type="ARBA" id="ARBA00010472"/>
    </source>
</evidence>
<evidence type="ECO:0000256" key="1">
    <source>
        <dbReference type="ARBA" id="ARBA00004613"/>
    </source>
</evidence>
<reference evidence="10" key="1">
    <citation type="journal article" date="2019" name="Int. J. Syst. Evol. Microbiol.">
        <title>The Global Catalogue of Microorganisms (GCM) 10K type strain sequencing project: providing services to taxonomists for standard genome sequencing and annotation.</title>
        <authorList>
            <consortium name="The Broad Institute Genomics Platform"/>
            <consortium name="The Broad Institute Genome Sequencing Center for Infectious Disease"/>
            <person name="Wu L."/>
            <person name="Ma J."/>
        </authorList>
    </citation>
    <scope>NUCLEOTIDE SEQUENCE [LARGE SCALE GENOMIC DNA]</scope>
    <source>
        <strain evidence="10">CGMCC 4.7455</strain>
    </source>
</reference>
<dbReference type="InterPro" id="IPR036819">
    <property type="entry name" value="Subtilisin_inhibitor-like_sf"/>
</dbReference>
<dbReference type="EMBL" id="JBHUFU010000008">
    <property type="protein sequence ID" value="MFD1831032.1"/>
    <property type="molecule type" value="Genomic_DNA"/>
</dbReference>
<dbReference type="Gene3D" id="3.30.350.10">
    <property type="entry name" value="Subtilisin inhibitor-like"/>
    <property type="match status" value="1"/>
</dbReference>
<keyword evidence="10" id="KW-1185">Reference proteome</keyword>
<keyword evidence="6" id="KW-1015">Disulfide bond</keyword>
<organism evidence="9 10">
    <name type="scientific">Streptomyces desertarenae</name>
    <dbReference type="NCBI Taxonomy" id="2666184"/>
    <lineage>
        <taxon>Bacteria</taxon>
        <taxon>Bacillati</taxon>
        <taxon>Actinomycetota</taxon>
        <taxon>Actinomycetes</taxon>
        <taxon>Kitasatosporales</taxon>
        <taxon>Streptomycetaceae</taxon>
        <taxon>Streptomyces</taxon>
    </lineage>
</organism>
<feature type="domain" description="Subtilisin inhibitor" evidence="8">
    <location>
        <begin position="38"/>
        <end position="121"/>
    </location>
</feature>
<dbReference type="InterPro" id="IPR023549">
    <property type="entry name" value="Subtilisin_inhibitor"/>
</dbReference>
<evidence type="ECO:0000256" key="3">
    <source>
        <dbReference type="ARBA" id="ARBA00022525"/>
    </source>
</evidence>
<keyword evidence="4" id="KW-0646">Protease inhibitor</keyword>
<comment type="caution">
    <text evidence="9">The sequence shown here is derived from an EMBL/GenBank/DDBJ whole genome shotgun (WGS) entry which is preliminary data.</text>
</comment>
<dbReference type="RefSeq" id="WP_380900558.1">
    <property type="nucleotide sequence ID" value="NZ_JBHUFU010000008.1"/>
</dbReference>
<keyword evidence="7" id="KW-0732">Signal</keyword>
<evidence type="ECO:0000256" key="4">
    <source>
        <dbReference type="ARBA" id="ARBA00022690"/>
    </source>
</evidence>